<dbReference type="PRINTS" id="PR00704">
    <property type="entry name" value="CALPAIN"/>
</dbReference>
<dbReference type="PANTHER" id="PTHR10183">
    <property type="entry name" value="CALPAIN"/>
    <property type="match status" value="1"/>
</dbReference>
<dbReference type="PROSITE" id="PS00139">
    <property type="entry name" value="THIOL_PROTEASE_CYS"/>
    <property type="match status" value="1"/>
</dbReference>
<protein>
    <submittedName>
        <fullName evidence="6">Cysteine proteinase</fullName>
    </submittedName>
</protein>
<dbReference type="Pfam" id="PF00648">
    <property type="entry name" value="Peptidase_C2"/>
    <property type="match status" value="1"/>
</dbReference>
<keyword evidence="3" id="KW-0788">Thiol protease</keyword>
<accession>A0A6A5KNL7</accession>
<dbReference type="Proteomes" id="UP000800040">
    <property type="component" value="Unassembled WGS sequence"/>
</dbReference>
<feature type="active site" evidence="2 3">
    <location>
        <position position="201"/>
    </location>
</feature>
<evidence type="ECO:0000256" key="3">
    <source>
        <dbReference type="PROSITE-ProRule" id="PRU00239"/>
    </source>
</evidence>
<dbReference type="InterPro" id="IPR000169">
    <property type="entry name" value="Pept_cys_AS"/>
</dbReference>
<evidence type="ECO:0000256" key="1">
    <source>
        <dbReference type="ARBA" id="ARBA00007623"/>
    </source>
</evidence>
<dbReference type="AlphaFoldDB" id="A0A6A5KNL7"/>
<reference evidence="6" key="1">
    <citation type="submission" date="2020-01" db="EMBL/GenBank/DDBJ databases">
        <authorList>
            <consortium name="DOE Joint Genome Institute"/>
            <person name="Haridas S."/>
            <person name="Albert R."/>
            <person name="Binder M."/>
            <person name="Bloem J."/>
            <person name="Labutti K."/>
            <person name="Salamov A."/>
            <person name="Andreopoulos B."/>
            <person name="Baker S.E."/>
            <person name="Barry K."/>
            <person name="Bills G."/>
            <person name="Bluhm B.H."/>
            <person name="Cannon C."/>
            <person name="Castanera R."/>
            <person name="Culley D.E."/>
            <person name="Daum C."/>
            <person name="Ezra D."/>
            <person name="Gonzalez J.B."/>
            <person name="Henrissat B."/>
            <person name="Kuo A."/>
            <person name="Liang C."/>
            <person name="Lipzen A."/>
            <person name="Lutzoni F."/>
            <person name="Magnuson J."/>
            <person name="Mondo S."/>
            <person name="Nolan M."/>
            <person name="Ohm R."/>
            <person name="Pangilinan J."/>
            <person name="Park H.-J."/>
            <person name="Ramirez L."/>
            <person name="Alfaro M."/>
            <person name="Sun H."/>
            <person name="Tritt A."/>
            <person name="Yoshinaga Y."/>
            <person name="Zwiers L.-H."/>
            <person name="Turgeon B.G."/>
            <person name="Goodwin S.B."/>
            <person name="Spatafora J.W."/>
            <person name="Crous P.W."/>
            <person name="Grigoriev I.V."/>
        </authorList>
    </citation>
    <scope>NUCLEOTIDE SEQUENCE</scope>
    <source>
        <strain evidence="6">P77</strain>
    </source>
</reference>
<dbReference type="PANTHER" id="PTHR10183:SF425">
    <property type="entry name" value="CALPAIN-5"/>
    <property type="match status" value="1"/>
</dbReference>
<dbReference type="GO" id="GO:0004198">
    <property type="term" value="F:calcium-dependent cysteine-type endopeptidase activity"/>
    <property type="evidence" value="ECO:0007669"/>
    <property type="project" value="InterPro"/>
</dbReference>
<evidence type="ECO:0000256" key="2">
    <source>
        <dbReference type="PIRSR" id="PIRSR622684-1"/>
    </source>
</evidence>
<feature type="compositionally biased region" description="Basic and acidic residues" evidence="4">
    <location>
        <begin position="786"/>
        <end position="807"/>
    </location>
</feature>
<dbReference type="Gene3D" id="3.90.70.10">
    <property type="entry name" value="Cysteine proteinases"/>
    <property type="match status" value="1"/>
</dbReference>
<name>A0A6A5KNL7_9PLEO</name>
<dbReference type="InterPro" id="IPR001300">
    <property type="entry name" value="Peptidase_C2_calpain_cat"/>
</dbReference>
<feature type="region of interest" description="Disordered" evidence="4">
    <location>
        <begin position="615"/>
        <end position="862"/>
    </location>
</feature>
<evidence type="ECO:0000256" key="4">
    <source>
        <dbReference type="SAM" id="MobiDB-lite"/>
    </source>
</evidence>
<dbReference type="EMBL" id="ML975280">
    <property type="protein sequence ID" value="KAF1835964.1"/>
    <property type="molecule type" value="Genomic_DNA"/>
</dbReference>
<feature type="compositionally biased region" description="Polar residues" evidence="4">
    <location>
        <begin position="759"/>
        <end position="773"/>
    </location>
</feature>
<keyword evidence="3" id="KW-0378">Hydrolase</keyword>
<proteinExistence type="inferred from homology"/>
<evidence type="ECO:0000313" key="7">
    <source>
        <dbReference type="Proteomes" id="UP000800040"/>
    </source>
</evidence>
<evidence type="ECO:0000313" key="6">
    <source>
        <dbReference type="EMBL" id="KAF1835964.1"/>
    </source>
</evidence>
<comment type="similarity">
    <text evidence="1">Belongs to the peptidase C2 family.</text>
</comment>
<dbReference type="PROSITE" id="PS50203">
    <property type="entry name" value="CALPAIN_CAT"/>
    <property type="match status" value="1"/>
</dbReference>
<dbReference type="SMART" id="SM00230">
    <property type="entry name" value="CysPc"/>
    <property type="match status" value="1"/>
</dbReference>
<dbReference type="InterPro" id="IPR038765">
    <property type="entry name" value="Papain-like_cys_pep_sf"/>
</dbReference>
<feature type="compositionally biased region" description="Basic and acidic residues" evidence="4">
    <location>
        <begin position="619"/>
        <end position="677"/>
    </location>
</feature>
<dbReference type="GO" id="GO:0006508">
    <property type="term" value="P:proteolysis"/>
    <property type="evidence" value="ECO:0007669"/>
    <property type="project" value="UniProtKB-KW"/>
</dbReference>
<feature type="active site" evidence="2 3">
    <location>
        <position position="381"/>
    </location>
</feature>
<dbReference type="CDD" id="cd00044">
    <property type="entry name" value="CysPc"/>
    <property type="match status" value="1"/>
</dbReference>
<dbReference type="SUPFAM" id="SSF54001">
    <property type="entry name" value="Cysteine proteinases"/>
    <property type="match status" value="1"/>
</dbReference>
<evidence type="ECO:0000259" key="5">
    <source>
        <dbReference type="PROSITE" id="PS50203"/>
    </source>
</evidence>
<keyword evidence="7" id="KW-1185">Reference proteome</keyword>
<sequence>MASVTSDHTDVGAPQEAINEFWENLITKKPAKVIRIFPETLFAHLIRPPRKSGTATGKNAADSYEAAAAECRARVKRVVKECTRTNEKFTDADFDIEDLNDQNCLQGLQYWYKDKPTAATSSVTASQLGSALSTLVQSQVMLGDGAPLDFNTTAKVLSNMPSESSEGPESVHRIDWIFDEPRFEIDGFTSSDLVQGSTGDCWFIAAVATICSNPELINKVCVDRNEECGVYGFVFYRDGEWIWTVIDDNLYLKNPDFDAWGDRYDPTNAKEMKYKKNHQTGSEALYFASCADENETWLPLLEKAYAKVHGDYDAIAGGSSGEAVEDLTGGVTTKIMTDRVLSKDRLWKELLQVNKQFLFSASSPGSYGDDSDSRRGLALSHAYSVLKAVEAEGPDGKQHRLVLIRNPWGKRANASMGEWTGPWSDGSREWSPYWLDKLQHKFGDDGLFWMSYQDLLRRFDLLERTRLFDAAWTVVQRWTSVSVAWVTGYMNTKFSVEIKKAGPTVFVLCQLDERYFKGLEGKYDFDLHFILQEKNAVAGEHIVRARGAWFGNRSISAEVDLEVGTYEVLPKIEASQDADRPEVPQVVAKLAERNPQKLRQIGLNYDIANAKGACELSEEERKKREQKKEEAAEKEAKEKEAQEKEKSDFEAWKKEEKAEYEAWKREKKQREDKEKAMQEAAAPKTPKKELKDDETQTDTTTTTTSVPTADIVKPEQDTPASSETADANKPDISVDLSIRPKDPTVDNDASVPASVPTGAESNTVPLHSPTTANKVEHAVDQTTPTAEHDHEREHQHDHNHEHQHAHNPDFQLHHPYPHPSSPPPEHYHPSSTRYPPPPGPGSVYCDPEPLPPPPPQKRGAVKEYPKPWNAVCVLGLRVYSQDADVSIQLVKPRDVEEGAILDVDGDTPAGATM</sequence>
<feature type="domain" description="Calpain catalytic" evidence="5">
    <location>
        <begin position="173"/>
        <end position="468"/>
    </location>
</feature>
<keyword evidence="3" id="KW-0645">Protease</keyword>
<feature type="active site" evidence="2 3">
    <location>
        <position position="406"/>
    </location>
</feature>
<dbReference type="OrthoDB" id="424753at2759"/>
<gene>
    <name evidence="6" type="ORF">BDW02DRAFT_264952</name>
</gene>
<organism evidence="6 7">
    <name type="scientific">Decorospora gaudefroyi</name>
    <dbReference type="NCBI Taxonomy" id="184978"/>
    <lineage>
        <taxon>Eukaryota</taxon>
        <taxon>Fungi</taxon>
        <taxon>Dikarya</taxon>
        <taxon>Ascomycota</taxon>
        <taxon>Pezizomycotina</taxon>
        <taxon>Dothideomycetes</taxon>
        <taxon>Pleosporomycetidae</taxon>
        <taxon>Pleosporales</taxon>
        <taxon>Pleosporineae</taxon>
        <taxon>Pleosporaceae</taxon>
        <taxon>Decorospora</taxon>
    </lineage>
</organism>
<dbReference type="InterPro" id="IPR022684">
    <property type="entry name" value="Calpain_cysteine_protease"/>
</dbReference>